<feature type="region of interest" description="Disordered" evidence="1">
    <location>
        <begin position="284"/>
        <end position="321"/>
    </location>
</feature>
<keyword evidence="5" id="KW-1185">Reference proteome</keyword>
<gene>
    <name evidence="4" type="ORF">BLA24_27555</name>
</gene>
<evidence type="ECO:0000256" key="3">
    <source>
        <dbReference type="SAM" id="SignalP"/>
    </source>
</evidence>
<dbReference type="InterPro" id="IPR015943">
    <property type="entry name" value="WD40/YVTN_repeat-like_dom_sf"/>
</dbReference>
<dbReference type="SUPFAM" id="SSF75011">
    <property type="entry name" value="3-carboxy-cis,cis-mucoante lactonizing enzyme"/>
    <property type="match status" value="1"/>
</dbReference>
<dbReference type="RefSeq" id="WP_099201773.1">
    <property type="nucleotide sequence ID" value="NZ_NHZO01000156.1"/>
</dbReference>
<reference evidence="4 5" key="1">
    <citation type="journal article" date="2017" name="Biochemistry">
        <title>Identification of the Biosynthetic Pathway for the Antibiotic Bicyclomycin.</title>
        <authorList>
            <person name="Patteson J."/>
            <person name="Cai W."/>
            <person name="Johnson R.A."/>
            <person name="Santa Maria K."/>
            <person name="Li B."/>
        </authorList>
    </citation>
    <scope>NUCLEOTIDE SEQUENCE [LARGE SCALE GENOMIC DNA]</scope>
    <source>
        <strain evidence="4 5">ATCC 21532</strain>
    </source>
</reference>
<feature type="chain" id="PRO_5044380837" description="WD40 repeat domain-containing protein" evidence="3">
    <location>
        <begin position="29"/>
        <end position="351"/>
    </location>
</feature>
<name>A0A2G1XC48_STRCJ</name>
<proteinExistence type="predicted"/>
<dbReference type="Proteomes" id="UP000222531">
    <property type="component" value="Unassembled WGS sequence"/>
</dbReference>
<evidence type="ECO:0000256" key="2">
    <source>
        <dbReference type="SAM" id="Phobius"/>
    </source>
</evidence>
<keyword evidence="2" id="KW-1133">Transmembrane helix</keyword>
<evidence type="ECO:0000313" key="4">
    <source>
        <dbReference type="EMBL" id="PHQ48827.1"/>
    </source>
</evidence>
<feature type="transmembrane region" description="Helical" evidence="2">
    <location>
        <begin position="324"/>
        <end position="345"/>
    </location>
</feature>
<keyword evidence="3" id="KW-0732">Signal</keyword>
<accession>A0A2G1XC48</accession>
<feature type="signal peptide" evidence="3">
    <location>
        <begin position="1"/>
        <end position="28"/>
    </location>
</feature>
<keyword evidence="2" id="KW-0812">Transmembrane</keyword>
<keyword evidence="2" id="KW-0472">Membrane</keyword>
<evidence type="ECO:0000313" key="5">
    <source>
        <dbReference type="Proteomes" id="UP000222531"/>
    </source>
</evidence>
<comment type="caution">
    <text evidence="4">The sequence shown here is derived from an EMBL/GenBank/DDBJ whole genome shotgun (WGS) entry which is preliminary data.</text>
</comment>
<evidence type="ECO:0008006" key="6">
    <source>
        <dbReference type="Google" id="ProtNLM"/>
    </source>
</evidence>
<dbReference type="Gene3D" id="2.130.10.10">
    <property type="entry name" value="YVTN repeat-like/Quinoprotein amine dehydrogenase"/>
    <property type="match status" value="1"/>
</dbReference>
<organism evidence="4 5">
    <name type="scientific">Streptomyces cinnamoneus</name>
    <name type="common">Streptoverticillium cinnamoneum</name>
    <dbReference type="NCBI Taxonomy" id="53446"/>
    <lineage>
        <taxon>Bacteria</taxon>
        <taxon>Bacillati</taxon>
        <taxon>Actinomycetota</taxon>
        <taxon>Actinomycetes</taxon>
        <taxon>Kitasatosporales</taxon>
        <taxon>Streptomycetaceae</taxon>
        <taxon>Streptomyces</taxon>
        <taxon>Streptomyces cinnamoneus group</taxon>
    </lineage>
</organism>
<dbReference type="OrthoDB" id="9801244at2"/>
<protein>
    <recommendedName>
        <fullName evidence="6">WD40 repeat domain-containing protein</fullName>
    </recommendedName>
</protein>
<evidence type="ECO:0000256" key="1">
    <source>
        <dbReference type="SAM" id="MobiDB-lite"/>
    </source>
</evidence>
<sequence length="351" mass="37165">MRPCLPGLAGSGIAAALIAMSVAVPAVADEGTAADTPSAFTIEDARVKESSGLAASRAHPGIYWTHNDSGDGAYVFAVDSRTGRTVARVTLEGVDPRDVEAISLGPDGNLYLGDTGDNLGGTWPEVWIYRFAEPKELKGEITVTPTRYTVRYDDGPRDAESLMVHPKTGRVYIVSKKKSGKGALYEAPETLSASGVNTFRRVADINTWATDAAFSPDGTRLVVRSYFEAREYLWKDGRPVKELGRPTVPLQRQGESVTFTLDGRYLMYGSEGARSRVTPVKLTGELLPDSAPEGDKGAGRSGRGGDQAASGDDGGGGHDRDPDLAVGAGLIAVVTALIVALRRLLRGKKTG</sequence>
<dbReference type="AlphaFoldDB" id="A0A2G1XC48"/>
<dbReference type="EMBL" id="NHZO01000156">
    <property type="protein sequence ID" value="PHQ48827.1"/>
    <property type="molecule type" value="Genomic_DNA"/>
</dbReference>